<gene>
    <name evidence="1" type="ORF">g.32939</name>
</gene>
<evidence type="ECO:0000313" key="1">
    <source>
        <dbReference type="EMBL" id="JAT28126.1"/>
    </source>
</evidence>
<proteinExistence type="predicted"/>
<feature type="non-terminal residue" evidence="1">
    <location>
        <position position="1"/>
    </location>
</feature>
<dbReference type="AlphaFoldDB" id="A0A1B6LWS1"/>
<protein>
    <submittedName>
        <fullName evidence="1">Uncharacterized protein</fullName>
    </submittedName>
</protein>
<sequence>LKQSSIYCWILKNNTPRVMTRLEDSLMSTTRLHVGQRFGEPSSRQTRLAGSDLSQNFRILLEGNGHHATGSRCVLSCAMLAAVVARYFVHIQETKCGLIVETHDSNKQFDIY</sequence>
<dbReference type="EMBL" id="GEBQ01011851">
    <property type="protein sequence ID" value="JAT28126.1"/>
    <property type="molecule type" value="Transcribed_RNA"/>
</dbReference>
<organism evidence="1">
    <name type="scientific">Graphocephala atropunctata</name>
    <dbReference type="NCBI Taxonomy" id="36148"/>
    <lineage>
        <taxon>Eukaryota</taxon>
        <taxon>Metazoa</taxon>
        <taxon>Ecdysozoa</taxon>
        <taxon>Arthropoda</taxon>
        <taxon>Hexapoda</taxon>
        <taxon>Insecta</taxon>
        <taxon>Pterygota</taxon>
        <taxon>Neoptera</taxon>
        <taxon>Paraneoptera</taxon>
        <taxon>Hemiptera</taxon>
        <taxon>Auchenorrhyncha</taxon>
        <taxon>Membracoidea</taxon>
        <taxon>Cicadellidae</taxon>
        <taxon>Cicadellinae</taxon>
        <taxon>Cicadellini</taxon>
        <taxon>Graphocephala</taxon>
    </lineage>
</organism>
<reference evidence="1" key="1">
    <citation type="submission" date="2015-11" db="EMBL/GenBank/DDBJ databases">
        <title>De novo transcriptome assembly of four potential Pierce s Disease insect vectors from Arizona vineyards.</title>
        <authorList>
            <person name="Tassone E.E."/>
        </authorList>
    </citation>
    <scope>NUCLEOTIDE SEQUENCE</scope>
</reference>
<name>A0A1B6LWS1_9HEMI</name>
<feature type="non-terminal residue" evidence="1">
    <location>
        <position position="112"/>
    </location>
</feature>
<accession>A0A1B6LWS1</accession>